<dbReference type="InterPro" id="IPR000944">
    <property type="entry name" value="Tscrpt_reg_Rrf2"/>
</dbReference>
<dbReference type="PROSITE" id="PS51197">
    <property type="entry name" value="HTH_RRF2_2"/>
    <property type="match status" value="1"/>
</dbReference>
<comment type="caution">
    <text evidence="4">The sequence shown here is derived from an EMBL/GenBank/DDBJ whole genome shotgun (WGS) entry which is preliminary data.</text>
</comment>
<dbReference type="NCBIfam" id="TIGR00738">
    <property type="entry name" value="rrf2_super"/>
    <property type="match status" value="1"/>
</dbReference>
<keyword evidence="3" id="KW-0732">Signal</keyword>
<name>A0ABX2RF10_9ACTN</name>
<dbReference type="InterPro" id="IPR036388">
    <property type="entry name" value="WH-like_DNA-bd_sf"/>
</dbReference>
<dbReference type="Pfam" id="PF02082">
    <property type="entry name" value="Rrf2"/>
    <property type="match status" value="1"/>
</dbReference>
<evidence type="ECO:0000256" key="3">
    <source>
        <dbReference type="SAM" id="SignalP"/>
    </source>
</evidence>
<dbReference type="SUPFAM" id="SSF46785">
    <property type="entry name" value="Winged helix' DNA-binding domain"/>
    <property type="match status" value="1"/>
</dbReference>
<accession>A0ABX2RF10</accession>
<dbReference type="InterPro" id="IPR030489">
    <property type="entry name" value="TR_Rrf2-type_CS"/>
</dbReference>
<proteinExistence type="predicted"/>
<evidence type="ECO:0000313" key="5">
    <source>
        <dbReference type="Proteomes" id="UP000631553"/>
    </source>
</evidence>
<protein>
    <submittedName>
        <fullName evidence="4">Rrf2 family protein</fullName>
    </submittedName>
</protein>
<dbReference type="Proteomes" id="UP000631553">
    <property type="component" value="Unassembled WGS sequence"/>
</dbReference>
<sequence length="196" mass="18886">MYVSARSDYALRAMLAVAASTGVAGGPAGSESPTASVPGGGSGTSTGSRSGPAGGSGPADEPGPAGGPTAPGGAGGAGGELVKAAALAESQGIPLSFLQGILLDLRRAGLLHSHRGTEGGYALTRPAGEISVGDVLRAVGGSLTTVRGLPAEDAGYHGVATGLRDVWLAVHGAIAVVVDRTTLADLLVGRERSAIG</sequence>
<feature type="compositionally biased region" description="Gly residues" evidence="2">
    <location>
        <begin position="64"/>
        <end position="76"/>
    </location>
</feature>
<reference evidence="4 5" key="1">
    <citation type="submission" date="2020-07" db="EMBL/GenBank/DDBJ databases">
        <title>Sequencing the genomes of 1000 actinobacteria strains.</title>
        <authorList>
            <person name="Klenk H.-P."/>
        </authorList>
    </citation>
    <scope>NUCLEOTIDE SEQUENCE [LARGE SCALE GENOMIC DNA]</scope>
    <source>
        <strain evidence="4 5">DSM 43814</strain>
    </source>
</reference>
<organism evidence="4 5">
    <name type="scientific">Micromonospora purpureochromogenes</name>
    <dbReference type="NCBI Taxonomy" id="47872"/>
    <lineage>
        <taxon>Bacteria</taxon>
        <taxon>Bacillati</taxon>
        <taxon>Actinomycetota</taxon>
        <taxon>Actinomycetes</taxon>
        <taxon>Micromonosporales</taxon>
        <taxon>Micromonosporaceae</taxon>
        <taxon>Micromonospora</taxon>
    </lineage>
</organism>
<evidence type="ECO:0000313" key="4">
    <source>
        <dbReference type="EMBL" id="NYF55099.1"/>
    </source>
</evidence>
<keyword evidence="5" id="KW-1185">Reference proteome</keyword>
<evidence type="ECO:0000256" key="2">
    <source>
        <dbReference type="SAM" id="MobiDB-lite"/>
    </source>
</evidence>
<evidence type="ECO:0000256" key="1">
    <source>
        <dbReference type="ARBA" id="ARBA00023125"/>
    </source>
</evidence>
<dbReference type="EMBL" id="JACCCQ010000001">
    <property type="protein sequence ID" value="NYF55099.1"/>
    <property type="molecule type" value="Genomic_DNA"/>
</dbReference>
<feature type="region of interest" description="Disordered" evidence="2">
    <location>
        <begin position="22"/>
        <end position="76"/>
    </location>
</feature>
<dbReference type="PANTHER" id="PTHR33221:SF5">
    <property type="entry name" value="HTH-TYPE TRANSCRIPTIONAL REGULATOR ISCR"/>
    <property type="match status" value="1"/>
</dbReference>
<dbReference type="PANTHER" id="PTHR33221">
    <property type="entry name" value="WINGED HELIX-TURN-HELIX TRANSCRIPTIONAL REGULATOR, RRF2 FAMILY"/>
    <property type="match status" value="1"/>
</dbReference>
<feature type="signal peptide" evidence="3">
    <location>
        <begin position="1"/>
        <end position="18"/>
    </location>
</feature>
<gene>
    <name evidence="4" type="ORF">HDA35_000930</name>
</gene>
<dbReference type="InterPro" id="IPR036390">
    <property type="entry name" value="WH_DNA-bd_sf"/>
</dbReference>
<dbReference type="Gene3D" id="1.10.10.10">
    <property type="entry name" value="Winged helix-like DNA-binding domain superfamily/Winged helix DNA-binding domain"/>
    <property type="match status" value="1"/>
</dbReference>
<keyword evidence="1" id="KW-0238">DNA-binding</keyword>
<feature type="chain" id="PRO_5045264594" evidence="3">
    <location>
        <begin position="19"/>
        <end position="196"/>
    </location>
</feature>
<dbReference type="PROSITE" id="PS01332">
    <property type="entry name" value="HTH_RRF2_1"/>
    <property type="match status" value="1"/>
</dbReference>